<comment type="similarity">
    <text evidence="1">Belongs to the NSRP1 family.</text>
</comment>
<protein>
    <submittedName>
        <fullName evidence="5">Nuclear speckle splicing regulatory protein 1 N-terminal domain-containing protein</fullName>
    </submittedName>
</protein>
<organism evidence="4 5">
    <name type="scientific">Ditylenchus dipsaci</name>
    <dbReference type="NCBI Taxonomy" id="166011"/>
    <lineage>
        <taxon>Eukaryota</taxon>
        <taxon>Metazoa</taxon>
        <taxon>Ecdysozoa</taxon>
        <taxon>Nematoda</taxon>
        <taxon>Chromadorea</taxon>
        <taxon>Rhabditida</taxon>
        <taxon>Tylenchina</taxon>
        <taxon>Tylenchomorpha</taxon>
        <taxon>Sphaerularioidea</taxon>
        <taxon>Anguinidae</taxon>
        <taxon>Anguininae</taxon>
        <taxon>Ditylenchus</taxon>
    </lineage>
</organism>
<reference evidence="5" key="1">
    <citation type="submission" date="2022-11" db="UniProtKB">
        <authorList>
            <consortium name="WormBaseParasite"/>
        </authorList>
    </citation>
    <scope>IDENTIFICATION</scope>
</reference>
<evidence type="ECO:0000256" key="1">
    <source>
        <dbReference type="ARBA" id="ARBA00010126"/>
    </source>
</evidence>
<dbReference type="InterPro" id="IPR042816">
    <property type="entry name" value="Nsrp1"/>
</dbReference>
<keyword evidence="4" id="KW-1185">Reference proteome</keyword>
<proteinExistence type="inferred from homology"/>
<sequence>MNMILYEKLECRKNVKVVEQREADKNREPKYIKNMLSANKKRELEQLVRDENTYKKEREAEAGQFDDKKCSITSLSQTARGA</sequence>
<evidence type="ECO:0000313" key="5">
    <source>
        <dbReference type="WBParaSite" id="jg20589"/>
    </source>
</evidence>
<evidence type="ECO:0000259" key="3">
    <source>
        <dbReference type="Pfam" id="PF09745"/>
    </source>
</evidence>
<dbReference type="GO" id="GO:0000381">
    <property type="term" value="P:regulation of alternative mRNA splicing, via spliceosome"/>
    <property type="evidence" value="ECO:0007669"/>
    <property type="project" value="InterPro"/>
</dbReference>
<dbReference type="Pfam" id="PF09745">
    <property type="entry name" value="NSRP1_N"/>
    <property type="match status" value="1"/>
</dbReference>
<dbReference type="InterPro" id="IPR018612">
    <property type="entry name" value="NSRP1_N"/>
</dbReference>
<feature type="domain" description="Nuclear speckle splicing regulatory protein 1 N-terminal" evidence="3">
    <location>
        <begin position="6"/>
        <end position="74"/>
    </location>
</feature>
<name>A0A915DLD4_9BILA</name>
<dbReference type="Proteomes" id="UP000887574">
    <property type="component" value="Unplaced"/>
</dbReference>
<accession>A0A915DLD4</accession>
<evidence type="ECO:0000256" key="2">
    <source>
        <dbReference type="ARBA" id="ARBA00023054"/>
    </source>
</evidence>
<dbReference type="PANTHER" id="PTHR31938:SF4">
    <property type="entry name" value="NUCLEAR SPECKLE SPLICING REGULATORY PROTEIN 1"/>
    <property type="match status" value="1"/>
</dbReference>
<dbReference type="WBParaSite" id="jg20589">
    <property type="protein sequence ID" value="jg20589"/>
    <property type="gene ID" value="jg20589"/>
</dbReference>
<keyword evidence="2" id="KW-0175">Coiled coil</keyword>
<evidence type="ECO:0000313" key="4">
    <source>
        <dbReference type="Proteomes" id="UP000887574"/>
    </source>
</evidence>
<dbReference type="PANTHER" id="PTHR31938">
    <property type="entry name" value="NUCLEAR SPECKLE SPLICING REGULATORY PROTEIN 1"/>
    <property type="match status" value="1"/>
</dbReference>
<dbReference type="AlphaFoldDB" id="A0A915DLD4"/>